<feature type="compositionally biased region" description="Polar residues" evidence="2">
    <location>
        <begin position="229"/>
        <end position="238"/>
    </location>
</feature>
<sequence length="958" mass="106058">MAVLRRSSSEEDIDQDEDALLKSKWSLAMFPELSHSDDQELLLLEKWLQAEVQRFNKLYTKRQPSAPEAEFIVVAVNKAEKLYGQAIKKLSVKVAATSGERGRLLETVWRGFSSVAKGALLRLRDQNMTLGSRADAAEQKLAACKATLRRDTDKLQADLDRASAQILEFKGANRAAAMAAAQRVANATQQPHLPPAASSGASRTPLSGQAQRQTVTFDSTSGLAAAESPSRSPDTSAPNPLPAAGQTSRATISSDPSRMESSSSDAQRRPAVLKKSFTSDLQYDEDEPKLSMARSLKSRSKRMSSMASSLLYKLEDDDLGMKVPDGDLEGLASQNAYLQEALETCRKEIAGMSQQMAELERQAEHMVEVESRAEVAEGERDAALDRMQLMTPRPALPPSIELPNTLGPEGAAKFLAALNKFRTWPAAELAGMLVGVTVDGSTGVLNQARFAFGCLARPVYQRLLTQNNITLVLQEGSTKPLAEHMTGQQYAWLQGHLGALSADARRTRAPMMASFLTGCSEQGFRYSPDFYGCLVPYKEGLGVATVTRAIEAATVPTGERCILLDNEIMRLKEEVAAEKERAEKALSNMATPIEAVARREDAAQKRNPVLVYVEKLAAADESAWKDFLEGMGTGPDIPKLFRHAGKVKNKQVTKHFTEKTIKEVWKEKLAERKAGRESDMCDFVCNFFQKRIGIMSAVVEMGYNLLYGLWKYAWDADCELFLRIMQGEMKEDVYYQQIQLQEDLESLLSTVDKSVHGAESGSLTKTEVRSALESFFAVGQQGGKTVSRFDELMQALDEDQDGPTVQLKKLFEEDREFNQGDFAEAVRDQFVTERQEYFAELEEKLLDETRQQPECTRKHLTAALLKINPAFTESQAQAQASSVFDAGVEQNSVKLTMQRLKRLAVHSTRPKVNIGILAKMKMLGSSMKKKIAQNPEKGVKIVDRSTSLEKSRSLERQN</sequence>
<feature type="coiled-coil region" evidence="1">
    <location>
        <begin position="561"/>
        <end position="588"/>
    </location>
</feature>
<feature type="coiled-coil region" evidence="1">
    <location>
        <begin position="342"/>
        <end position="386"/>
    </location>
</feature>
<dbReference type="Proteomes" id="UP001491310">
    <property type="component" value="Unassembled WGS sequence"/>
</dbReference>
<organism evidence="3 4">
    <name type="scientific">Coccomyxa subellipsoidea</name>
    <dbReference type="NCBI Taxonomy" id="248742"/>
    <lineage>
        <taxon>Eukaryota</taxon>
        <taxon>Viridiplantae</taxon>
        <taxon>Chlorophyta</taxon>
        <taxon>core chlorophytes</taxon>
        <taxon>Trebouxiophyceae</taxon>
        <taxon>Trebouxiophyceae incertae sedis</taxon>
        <taxon>Coccomyxaceae</taxon>
        <taxon>Coccomyxa</taxon>
    </lineage>
</organism>
<feature type="compositionally biased region" description="Basic and acidic residues" evidence="2">
    <location>
        <begin position="937"/>
        <end position="958"/>
    </location>
</feature>
<evidence type="ECO:0008006" key="5">
    <source>
        <dbReference type="Google" id="ProtNLM"/>
    </source>
</evidence>
<dbReference type="PANTHER" id="PTHR16306:SF0">
    <property type="entry name" value="TRANSLIN-ASSOCIATED FACTOR X-INTERACTING PROTEIN 1"/>
    <property type="match status" value="1"/>
</dbReference>
<protein>
    <recommendedName>
        <fullName evidence="5">Translin-associated factor X-interacting protein 1 N-terminal domain-containing protein</fullName>
    </recommendedName>
</protein>
<evidence type="ECO:0000313" key="3">
    <source>
        <dbReference type="EMBL" id="KAK9917812.1"/>
    </source>
</evidence>
<accession>A0ABR2Z0V7</accession>
<dbReference type="PANTHER" id="PTHR16306">
    <property type="entry name" value="TRANSLIN-ASSOCIATED FACTOR X-INTERACTING PROTEIN 1"/>
    <property type="match status" value="1"/>
</dbReference>
<name>A0ABR2Z0V7_9CHLO</name>
<comment type="caution">
    <text evidence="3">The sequence shown here is derived from an EMBL/GenBank/DDBJ whole genome shotgun (WGS) entry which is preliminary data.</text>
</comment>
<feature type="compositionally biased region" description="Polar residues" evidence="2">
    <location>
        <begin position="199"/>
        <end position="222"/>
    </location>
</feature>
<proteinExistence type="predicted"/>
<keyword evidence="4" id="KW-1185">Reference proteome</keyword>
<evidence type="ECO:0000313" key="4">
    <source>
        <dbReference type="Proteomes" id="UP001491310"/>
    </source>
</evidence>
<reference evidence="3 4" key="1">
    <citation type="journal article" date="2024" name="Nat. Commun.">
        <title>Phylogenomics reveals the evolutionary origins of lichenization in chlorophyte algae.</title>
        <authorList>
            <person name="Puginier C."/>
            <person name="Libourel C."/>
            <person name="Otte J."/>
            <person name="Skaloud P."/>
            <person name="Haon M."/>
            <person name="Grisel S."/>
            <person name="Petersen M."/>
            <person name="Berrin J.G."/>
            <person name="Delaux P.M."/>
            <person name="Dal Grande F."/>
            <person name="Keller J."/>
        </authorList>
    </citation>
    <scope>NUCLEOTIDE SEQUENCE [LARGE SCALE GENOMIC DNA]</scope>
    <source>
        <strain evidence="3 4">SAG 216-7</strain>
    </source>
</reference>
<evidence type="ECO:0000256" key="2">
    <source>
        <dbReference type="SAM" id="MobiDB-lite"/>
    </source>
</evidence>
<gene>
    <name evidence="3" type="ORF">WJX75_008529</name>
</gene>
<feature type="compositionally biased region" description="Low complexity" evidence="2">
    <location>
        <begin position="253"/>
        <end position="264"/>
    </location>
</feature>
<dbReference type="EMBL" id="JALJOT010000002">
    <property type="protein sequence ID" value="KAK9917812.1"/>
    <property type="molecule type" value="Genomic_DNA"/>
</dbReference>
<feature type="region of interest" description="Disordered" evidence="2">
    <location>
        <begin position="930"/>
        <end position="958"/>
    </location>
</feature>
<keyword evidence="1" id="KW-0175">Coiled coil</keyword>
<feature type="region of interest" description="Disordered" evidence="2">
    <location>
        <begin position="183"/>
        <end position="280"/>
    </location>
</feature>
<evidence type="ECO:0000256" key="1">
    <source>
        <dbReference type="SAM" id="Coils"/>
    </source>
</evidence>